<dbReference type="Proteomes" id="UP000507245">
    <property type="component" value="Unassembled WGS sequence"/>
</dbReference>
<name>A0A6J5XL08_PRUAR</name>
<evidence type="ECO:0000313" key="2">
    <source>
        <dbReference type="Proteomes" id="UP000507245"/>
    </source>
</evidence>
<evidence type="ECO:0000313" key="1">
    <source>
        <dbReference type="EMBL" id="CAB4314419.1"/>
    </source>
</evidence>
<keyword evidence="2" id="KW-1185">Reference proteome</keyword>
<organism evidence="1 2">
    <name type="scientific">Prunus armeniaca</name>
    <name type="common">Apricot</name>
    <name type="synonym">Armeniaca vulgaris</name>
    <dbReference type="NCBI Taxonomy" id="36596"/>
    <lineage>
        <taxon>Eukaryota</taxon>
        <taxon>Viridiplantae</taxon>
        <taxon>Streptophyta</taxon>
        <taxon>Embryophyta</taxon>
        <taxon>Tracheophyta</taxon>
        <taxon>Spermatophyta</taxon>
        <taxon>Magnoliopsida</taxon>
        <taxon>eudicotyledons</taxon>
        <taxon>Gunneridae</taxon>
        <taxon>Pentapetalae</taxon>
        <taxon>rosids</taxon>
        <taxon>fabids</taxon>
        <taxon>Rosales</taxon>
        <taxon>Rosaceae</taxon>
        <taxon>Amygdaloideae</taxon>
        <taxon>Amygdaleae</taxon>
        <taxon>Prunus</taxon>
    </lineage>
</organism>
<sequence length="104" mass="12154">METKQSSHSIKNRRRQCGFHKGLTVDPIGRAGGLCIWWKPSMEIEFLDVTKNWIDAVVKVPSDSFYGRCTWVYGTPYNNEKVEFWETLKAWGVKITFPGWLWVI</sequence>
<dbReference type="EMBL" id="CAEKKB010000006">
    <property type="protein sequence ID" value="CAB4314419.1"/>
    <property type="molecule type" value="Genomic_DNA"/>
</dbReference>
<proteinExistence type="predicted"/>
<dbReference type="OrthoDB" id="1194645at2759"/>
<reference evidence="2" key="1">
    <citation type="journal article" date="2020" name="Genome Biol.">
        <title>Gamete binning: chromosome-level and haplotype-resolved genome assembly enabled by high-throughput single-cell sequencing of gamete genomes.</title>
        <authorList>
            <person name="Campoy J.A."/>
            <person name="Sun H."/>
            <person name="Goel M."/>
            <person name="Jiao W.-B."/>
            <person name="Folz-Donahue K."/>
            <person name="Wang N."/>
            <person name="Rubio M."/>
            <person name="Liu C."/>
            <person name="Kukat C."/>
            <person name="Ruiz D."/>
            <person name="Huettel B."/>
            <person name="Schneeberger K."/>
        </authorList>
    </citation>
    <scope>NUCLEOTIDE SEQUENCE [LARGE SCALE GENOMIC DNA]</scope>
    <source>
        <strain evidence="2">cv. Rojo Pasion</strain>
    </source>
</reference>
<accession>A0A6J5XL08</accession>
<dbReference type="AlphaFoldDB" id="A0A6J5XL08"/>
<gene>
    <name evidence="1" type="ORF">ORAREDHAP_LOCUS38842</name>
</gene>
<protein>
    <submittedName>
        <fullName evidence="1">Uncharacterized protein</fullName>
    </submittedName>
</protein>